<protein>
    <submittedName>
        <fullName evidence="1">Uncharacterized protein</fullName>
    </submittedName>
</protein>
<keyword evidence="2" id="KW-1185">Reference proteome</keyword>
<evidence type="ECO:0000313" key="2">
    <source>
        <dbReference type="Proteomes" id="UP000828048"/>
    </source>
</evidence>
<accession>A0ACB7ZEX9</accession>
<sequence length="139" mass="15899">MVKKKKDLLSSAPWRGEESGEADKFKDAKTSVTSQPGATPTMHYNKPSNKPFSDGDDLRPEIDPELRYSFQRNYQFLQKVFTIDTIVKPLPTKLGDDLTRNWSFFTRIFTQFFDPDGIANAQKAIGLGQQEERANPRVR</sequence>
<comment type="caution">
    <text evidence="1">The sequence shown here is derived from an EMBL/GenBank/DDBJ whole genome shotgun (WGS) entry which is preliminary data.</text>
</comment>
<name>A0ACB7ZEX9_9ERIC</name>
<evidence type="ECO:0000313" key="1">
    <source>
        <dbReference type="EMBL" id="KAH7863987.1"/>
    </source>
</evidence>
<proteinExistence type="predicted"/>
<dbReference type="EMBL" id="CM037162">
    <property type="protein sequence ID" value="KAH7863987.1"/>
    <property type="molecule type" value="Genomic_DNA"/>
</dbReference>
<gene>
    <name evidence="1" type="ORF">Vadar_024340</name>
</gene>
<organism evidence="1 2">
    <name type="scientific">Vaccinium darrowii</name>
    <dbReference type="NCBI Taxonomy" id="229202"/>
    <lineage>
        <taxon>Eukaryota</taxon>
        <taxon>Viridiplantae</taxon>
        <taxon>Streptophyta</taxon>
        <taxon>Embryophyta</taxon>
        <taxon>Tracheophyta</taxon>
        <taxon>Spermatophyta</taxon>
        <taxon>Magnoliopsida</taxon>
        <taxon>eudicotyledons</taxon>
        <taxon>Gunneridae</taxon>
        <taxon>Pentapetalae</taxon>
        <taxon>asterids</taxon>
        <taxon>Ericales</taxon>
        <taxon>Ericaceae</taxon>
        <taxon>Vaccinioideae</taxon>
        <taxon>Vaccinieae</taxon>
        <taxon>Vaccinium</taxon>
    </lineage>
</organism>
<dbReference type="Proteomes" id="UP000828048">
    <property type="component" value="Chromosome 12"/>
</dbReference>
<reference evidence="1 2" key="1">
    <citation type="journal article" date="2021" name="Hortic Res">
        <title>High-quality reference genome and annotation aids understanding of berry development for evergreen blueberry (Vaccinium darrowii).</title>
        <authorList>
            <person name="Yu J."/>
            <person name="Hulse-Kemp A.M."/>
            <person name="Babiker E."/>
            <person name="Staton M."/>
        </authorList>
    </citation>
    <scope>NUCLEOTIDE SEQUENCE [LARGE SCALE GENOMIC DNA]</scope>
    <source>
        <strain evidence="2">cv. NJ 8807/NJ 8810</strain>
        <tissue evidence="1">Young leaf</tissue>
    </source>
</reference>